<gene>
    <name evidence="10" type="ORF">H7F53_11760</name>
</gene>
<feature type="transmembrane region" description="Helical" evidence="8">
    <location>
        <begin position="174"/>
        <end position="193"/>
    </location>
</feature>
<evidence type="ECO:0000256" key="7">
    <source>
        <dbReference type="ARBA" id="ARBA00023136"/>
    </source>
</evidence>
<feature type="domain" description="Major facilitator superfamily (MFS) profile" evidence="9">
    <location>
        <begin position="22"/>
        <end position="395"/>
    </location>
</feature>
<evidence type="ECO:0000259" key="9">
    <source>
        <dbReference type="PROSITE" id="PS50850"/>
    </source>
</evidence>
<dbReference type="InterPro" id="IPR005829">
    <property type="entry name" value="Sugar_transporter_CS"/>
</dbReference>
<feature type="transmembrane region" description="Helical" evidence="8">
    <location>
        <begin position="315"/>
        <end position="339"/>
    </location>
</feature>
<evidence type="ECO:0000256" key="6">
    <source>
        <dbReference type="ARBA" id="ARBA00022989"/>
    </source>
</evidence>
<feature type="transmembrane region" description="Helical" evidence="8">
    <location>
        <begin position="56"/>
        <end position="76"/>
    </location>
</feature>
<keyword evidence="7 8" id="KW-0472">Membrane</keyword>
<keyword evidence="5 8" id="KW-0812">Transmembrane</keyword>
<feature type="transmembrane region" description="Helical" evidence="8">
    <location>
        <begin position="117"/>
        <end position="138"/>
    </location>
</feature>
<dbReference type="PANTHER" id="PTHR23502">
    <property type="entry name" value="MAJOR FACILITATOR SUPERFAMILY"/>
    <property type="match status" value="1"/>
</dbReference>
<dbReference type="InterPro" id="IPR011701">
    <property type="entry name" value="MFS"/>
</dbReference>
<keyword evidence="3 8" id="KW-0813">Transport</keyword>
<feature type="transmembrane region" description="Helical" evidence="8">
    <location>
        <begin position="227"/>
        <end position="248"/>
    </location>
</feature>
<evidence type="ECO:0000313" key="10">
    <source>
        <dbReference type="EMBL" id="MBC2669821.1"/>
    </source>
</evidence>
<feature type="transmembrane region" description="Helical" evidence="8">
    <location>
        <begin position="375"/>
        <end position="393"/>
    </location>
</feature>
<proteinExistence type="inferred from homology"/>
<dbReference type="PANTHER" id="PTHR23502:SF132">
    <property type="entry name" value="POLYAMINE TRANSPORTER 2-RELATED"/>
    <property type="match status" value="1"/>
</dbReference>
<comment type="subcellular location">
    <subcellularLocation>
        <location evidence="8">Cell inner membrane</location>
        <topology evidence="8">Multi-pass membrane protein</topology>
    </subcellularLocation>
    <subcellularLocation>
        <location evidence="1">Cell membrane</location>
        <topology evidence="1">Multi-pass membrane protein</topology>
    </subcellularLocation>
</comment>
<evidence type="ECO:0000256" key="5">
    <source>
        <dbReference type="ARBA" id="ARBA00022692"/>
    </source>
</evidence>
<comment type="similarity">
    <text evidence="2 8">Belongs to the major facilitator superfamily. Bcr/CmlA family.</text>
</comment>
<dbReference type="EMBL" id="JACLAX010000011">
    <property type="protein sequence ID" value="MBC2669821.1"/>
    <property type="molecule type" value="Genomic_DNA"/>
</dbReference>
<keyword evidence="8" id="KW-0997">Cell inner membrane</keyword>
<dbReference type="Pfam" id="PF07690">
    <property type="entry name" value="MFS_1"/>
    <property type="match status" value="1"/>
</dbReference>
<dbReference type="GO" id="GO:0042910">
    <property type="term" value="F:xenobiotic transmembrane transporter activity"/>
    <property type="evidence" value="ECO:0007669"/>
    <property type="project" value="InterPro"/>
</dbReference>
<feature type="transmembrane region" description="Helical" evidence="8">
    <location>
        <begin position="150"/>
        <end position="168"/>
    </location>
</feature>
<feature type="transmembrane region" description="Helical" evidence="8">
    <location>
        <begin position="260"/>
        <end position="278"/>
    </location>
</feature>
<dbReference type="InterPro" id="IPR036259">
    <property type="entry name" value="MFS_trans_sf"/>
</dbReference>
<dbReference type="RefSeq" id="WP_185679685.1">
    <property type="nucleotide sequence ID" value="NZ_JACLAX010000011.1"/>
</dbReference>
<dbReference type="Gene3D" id="1.20.1720.10">
    <property type="entry name" value="Multidrug resistance protein D"/>
    <property type="match status" value="1"/>
</dbReference>
<organism evidence="10 11">
    <name type="scientific">Novosphingobium piscinae</name>
    <dbReference type="NCBI Taxonomy" id="1507448"/>
    <lineage>
        <taxon>Bacteria</taxon>
        <taxon>Pseudomonadati</taxon>
        <taxon>Pseudomonadota</taxon>
        <taxon>Alphaproteobacteria</taxon>
        <taxon>Sphingomonadales</taxon>
        <taxon>Sphingomonadaceae</taxon>
        <taxon>Novosphingobium</taxon>
    </lineage>
</organism>
<sequence length="397" mass="39377">MTLRGLLLPRAATPARRPGSGVVLALAGLAALGSLATQLVVPALPPIAHAFAASPAAVQKVIGVYLLGLAIGQFVAGPLSDRAGRRPVLLGGLALFVCGSLAAALAPALPLLLAARLVQALGGACGIVVARVMVGDLFPPDEVAARQATLMSVVLISPAVAPVIGGLIAEAAGWRAVFGLLTLTGALVALAALGRLGETRRTPAAPGPGLLAAWRELAGLPRFTGHALAIACGSAALYTFLAAAPFLLARDHGLGPRDTGLLLLLIAASSIVGTRCVRRLNRTGRGAVRGAAWAAGGAMLLVVFAVAGWHQLAAFVGPMVLIGFGTGVLGPTGIAQVIVARPGLEGTASSLAGAGQMLASALASSLIGAADTLHLGTVVLSLAALALVFAAYGRRPA</sequence>
<dbReference type="PROSITE" id="PS50850">
    <property type="entry name" value="MFS"/>
    <property type="match status" value="1"/>
</dbReference>
<evidence type="ECO:0000256" key="1">
    <source>
        <dbReference type="ARBA" id="ARBA00004651"/>
    </source>
</evidence>
<dbReference type="PROSITE" id="PS00216">
    <property type="entry name" value="SUGAR_TRANSPORT_1"/>
    <property type="match status" value="1"/>
</dbReference>
<evidence type="ECO:0000256" key="2">
    <source>
        <dbReference type="ARBA" id="ARBA00006236"/>
    </source>
</evidence>
<accession>A0A7X1KQK0</accession>
<dbReference type="InterPro" id="IPR004812">
    <property type="entry name" value="Efflux_drug-R_Bcr/CmlA"/>
</dbReference>
<evidence type="ECO:0000256" key="8">
    <source>
        <dbReference type="RuleBase" id="RU365088"/>
    </source>
</evidence>
<keyword evidence="11" id="KW-1185">Reference proteome</keyword>
<dbReference type="GO" id="GO:1990961">
    <property type="term" value="P:xenobiotic detoxification by transmembrane export across the plasma membrane"/>
    <property type="evidence" value="ECO:0007669"/>
    <property type="project" value="InterPro"/>
</dbReference>
<comment type="caution">
    <text evidence="10">The sequence shown here is derived from an EMBL/GenBank/DDBJ whole genome shotgun (WGS) entry which is preliminary data.</text>
</comment>
<evidence type="ECO:0000313" key="11">
    <source>
        <dbReference type="Proteomes" id="UP000551327"/>
    </source>
</evidence>
<evidence type="ECO:0000256" key="4">
    <source>
        <dbReference type="ARBA" id="ARBA00022475"/>
    </source>
</evidence>
<feature type="transmembrane region" description="Helical" evidence="8">
    <location>
        <begin position="21"/>
        <end position="44"/>
    </location>
</feature>
<feature type="transmembrane region" description="Helical" evidence="8">
    <location>
        <begin position="351"/>
        <end position="369"/>
    </location>
</feature>
<reference evidence="10 11" key="1">
    <citation type="submission" date="2020-08" db="EMBL/GenBank/DDBJ databases">
        <title>The genome sequence of type strain Novosphingobium piscinae KCTC 42194.</title>
        <authorList>
            <person name="Liu Y."/>
        </authorList>
    </citation>
    <scope>NUCLEOTIDE SEQUENCE [LARGE SCALE GENOMIC DNA]</scope>
    <source>
        <strain evidence="10 11">KCTC 42194</strain>
    </source>
</reference>
<dbReference type="GO" id="GO:0005886">
    <property type="term" value="C:plasma membrane"/>
    <property type="evidence" value="ECO:0007669"/>
    <property type="project" value="UniProtKB-SubCell"/>
</dbReference>
<feature type="transmembrane region" description="Helical" evidence="8">
    <location>
        <begin position="290"/>
        <end position="309"/>
    </location>
</feature>
<dbReference type="NCBIfam" id="TIGR00710">
    <property type="entry name" value="efflux_Bcr_CflA"/>
    <property type="match status" value="1"/>
</dbReference>
<name>A0A7X1KQK0_9SPHN</name>
<evidence type="ECO:0000256" key="3">
    <source>
        <dbReference type="ARBA" id="ARBA00022448"/>
    </source>
</evidence>
<dbReference type="Proteomes" id="UP000551327">
    <property type="component" value="Unassembled WGS sequence"/>
</dbReference>
<dbReference type="AlphaFoldDB" id="A0A7X1KQK0"/>
<keyword evidence="4" id="KW-1003">Cell membrane</keyword>
<keyword evidence="6 8" id="KW-1133">Transmembrane helix</keyword>
<dbReference type="SUPFAM" id="SSF103473">
    <property type="entry name" value="MFS general substrate transporter"/>
    <property type="match status" value="1"/>
</dbReference>
<protein>
    <recommendedName>
        <fullName evidence="8">Bcr/CflA family efflux transporter</fullName>
    </recommendedName>
</protein>
<feature type="transmembrane region" description="Helical" evidence="8">
    <location>
        <begin position="88"/>
        <end position="111"/>
    </location>
</feature>
<dbReference type="InterPro" id="IPR020846">
    <property type="entry name" value="MFS_dom"/>
</dbReference>